<dbReference type="InterPro" id="IPR002656">
    <property type="entry name" value="Acyl_transf_3_dom"/>
</dbReference>
<keyword evidence="2" id="KW-0597">Phosphoprotein</keyword>
<keyword evidence="3" id="KW-1133">Transmembrane helix</keyword>
<dbReference type="InterPro" id="IPR036736">
    <property type="entry name" value="ACP-like_sf"/>
</dbReference>
<dbReference type="PROSITE" id="PS00012">
    <property type="entry name" value="PHOSPHOPANTETHEINE"/>
    <property type="match status" value="1"/>
</dbReference>
<gene>
    <name evidence="5" type="ORF">WDU93_02810</name>
</gene>
<dbReference type="Pfam" id="PF00501">
    <property type="entry name" value="AMP-binding"/>
    <property type="match status" value="1"/>
</dbReference>
<dbReference type="SUPFAM" id="SSF56801">
    <property type="entry name" value="Acetyl-CoA synthetase-like"/>
    <property type="match status" value="1"/>
</dbReference>
<dbReference type="Gene3D" id="1.10.1200.10">
    <property type="entry name" value="ACP-like"/>
    <property type="match status" value="1"/>
</dbReference>
<feature type="transmembrane region" description="Helical" evidence="3">
    <location>
        <begin position="726"/>
        <end position="742"/>
    </location>
</feature>
<dbReference type="PANTHER" id="PTHR43767:SF1">
    <property type="entry name" value="NONRIBOSOMAL PEPTIDE SYNTHASE PES1 (EUROFUNG)-RELATED"/>
    <property type="match status" value="1"/>
</dbReference>
<feature type="transmembrane region" description="Helical" evidence="3">
    <location>
        <begin position="796"/>
        <end position="818"/>
    </location>
</feature>
<comment type="caution">
    <text evidence="5">The sequence shown here is derived from an EMBL/GenBank/DDBJ whole genome shotgun (WGS) entry which is preliminary data.</text>
</comment>
<keyword evidence="1" id="KW-0596">Phosphopantetheine</keyword>
<sequence>MTAASEYATQARLLAGRASDPALVVGDRTVTYGELDDLVTARRRQLGTTRRLVMVVMANTLDPVVTYLAALSGGHVVLLVADGPHSHTTLIDTFDPDVIAQGQADDGAIIERRPGTRHTLHPDLAMLASTSGSTGSPKLVRLSLENLLSNAEAIAEYLRLTSADRAATTLPLQYCYGLSVLNSHLLAGASVLLTERSVTDELFWAEFADAGATSFAGVPYTFELLDASGFAHRELPTLRYVTQAGGRLDVDTARRHLDLATRRGYDFFTMYGQTEATARMAYVPPALAASAIGAIGRAIPGGSLRVDPLDDAATEPDAVGELVYQGPNVMMGYAESPADLARGATLTELRTGDLGRRRPDGLFEIVGRLNRFSKLYGIRADLDQLERTLAAEGIDARIVSDDDRRLLVFVGAARHIRRATALVVAATGIPAHAVAGFAVDAYPRTPSGKIDSVALRAHAADAERAHSDTDGGRSVEQLRDLYAQLLARPDATADDSFTSLGGDSLSFVELSVRLEQHLGTLPREWPRLTIAELSTLADASAAVEGTEAPAPDRGWRRWPRVETVTVLRAVAILLVVATHADLLFARGGAHVLLILLGFGIARFQLTEAPPGIRSRRLLRAAARIAIPAVLWIGFVSLLTAQYPPSTVLLVHGFLPDADGSWDSQWAYWFIELAVWGMLALAALFALRVVDRWERARPFVFALTLLVALLALRYAVTGVETGLVERYTLPAAGWLVALGWAAARADRWWQRLLLSGVLIAGMIGFFGTPMREVIVIVGGLVLLWLPTVRLPRQVVPVLVLLAGSSLFVYLTHWTVFPMWEHTSPLLGVVLSFAVGFAAWRAYQLAERRLRGLLSAAAPRDTAPLRRRP</sequence>
<feature type="domain" description="Carrier" evidence="4">
    <location>
        <begin position="469"/>
        <end position="547"/>
    </location>
</feature>
<dbReference type="InterPro" id="IPR006162">
    <property type="entry name" value="Ppantetheine_attach_site"/>
</dbReference>
<evidence type="ECO:0000256" key="3">
    <source>
        <dbReference type="SAM" id="Phobius"/>
    </source>
</evidence>
<dbReference type="Pfam" id="PF00550">
    <property type="entry name" value="PP-binding"/>
    <property type="match status" value="1"/>
</dbReference>
<evidence type="ECO:0000313" key="5">
    <source>
        <dbReference type="EMBL" id="MEJ1090612.1"/>
    </source>
</evidence>
<feature type="transmembrane region" description="Helical" evidence="3">
    <location>
        <begin position="665"/>
        <end position="686"/>
    </location>
</feature>
<name>A0ABU8LJX0_9MICO</name>
<dbReference type="InterPro" id="IPR000873">
    <property type="entry name" value="AMP-dep_synth/lig_dom"/>
</dbReference>
<keyword evidence="3" id="KW-0812">Transmembrane</keyword>
<dbReference type="Pfam" id="PF01757">
    <property type="entry name" value="Acyl_transf_3"/>
    <property type="match status" value="1"/>
</dbReference>
<accession>A0ABU8LJX0</accession>
<dbReference type="InterPro" id="IPR042099">
    <property type="entry name" value="ANL_N_sf"/>
</dbReference>
<evidence type="ECO:0000259" key="4">
    <source>
        <dbReference type="PROSITE" id="PS50075"/>
    </source>
</evidence>
<dbReference type="PANTHER" id="PTHR43767">
    <property type="entry name" value="LONG-CHAIN-FATTY-ACID--COA LIGASE"/>
    <property type="match status" value="1"/>
</dbReference>
<protein>
    <submittedName>
        <fullName evidence="5">AMP-binding protein</fullName>
    </submittedName>
</protein>
<feature type="transmembrane region" description="Helical" evidence="3">
    <location>
        <begin position="624"/>
        <end position="645"/>
    </location>
</feature>
<feature type="transmembrane region" description="Helical" evidence="3">
    <location>
        <begin position="583"/>
        <end position="603"/>
    </location>
</feature>
<evidence type="ECO:0000256" key="1">
    <source>
        <dbReference type="ARBA" id="ARBA00022450"/>
    </source>
</evidence>
<dbReference type="InterPro" id="IPR050237">
    <property type="entry name" value="ATP-dep_AMP-bd_enzyme"/>
</dbReference>
<dbReference type="SUPFAM" id="SSF47336">
    <property type="entry name" value="ACP-like"/>
    <property type="match status" value="1"/>
</dbReference>
<evidence type="ECO:0000256" key="2">
    <source>
        <dbReference type="ARBA" id="ARBA00022553"/>
    </source>
</evidence>
<dbReference type="InterPro" id="IPR009081">
    <property type="entry name" value="PP-bd_ACP"/>
</dbReference>
<keyword evidence="6" id="KW-1185">Reference proteome</keyword>
<dbReference type="Gene3D" id="3.40.50.12780">
    <property type="entry name" value="N-terminal domain of ligase-like"/>
    <property type="match status" value="1"/>
</dbReference>
<organism evidence="5 6">
    <name type="scientific">Microbacterium istanbulense</name>
    <dbReference type="NCBI Taxonomy" id="3122049"/>
    <lineage>
        <taxon>Bacteria</taxon>
        <taxon>Bacillati</taxon>
        <taxon>Actinomycetota</taxon>
        <taxon>Actinomycetes</taxon>
        <taxon>Micrococcales</taxon>
        <taxon>Microbacteriaceae</taxon>
        <taxon>Microbacterium</taxon>
    </lineage>
</organism>
<evidence type="ECO:0000313" key="6">
    <source>
        <dbReference type="Proteomes" id="UP001366085"/>
    </source>
</evidence>
<dbReference type="EMBL" id="JBBDGN010000001">
    <property type="protein sequence ID" value="MEJ1090612.1"/>
    <property type="molecule type" value="Genomic_DNA"/>
</dbReference>
<dbReference type="InterPro" id="IPR020806">
    <property type="entry name" value="PKS_PP-bd"/>
</dbReference>
<dbReference type="PROSITE" id="PS50075">
    <property type="entry name" value="CARRIER"/>
    <property type="match status" value="1"/>
</dbReference>
<reference evidence="5 6" key="1">
    <citation type="submission" date="2024-02" db="EMBL/GenBank/DDBJ databases">
        <authorList>
            <person name="Saticioglu I.B."/>
        </authorList>
    </citation>
    <scope>NUCLEOTIDE SEQUENCE [LARGE SCALE GENOMIC DNA]</scope>
    <source>
        <strain evidence="5 6">Mu-43</strain>
    </source>
</reference>
<proteinExistence type="predicted"/>
<feature type="transmembrane region" description="Helical" evidence="3">
    <location>
        <begin position="698"/>
        <end position="714"/>
    </location>
</feature>
<dbReference type="SMART" id="SM00823">
    <property type="entry name" value="PKS_PP"/>
    <property type="match status" value="1"/>
</dbReference>
<feature type="transmembrane region" description="Helical" evidence="3">
    <location>
        <begin position="747"/>
        <end position="766"/>
    </location>
</feature>
<dbReference type="RefSeq" id="WP_337317161.1">
    <property type="nucleotide sequence ID" value="NZ_JBBDGN010000001.1"/>
</dbReference>
<keyword evidence="3" id="KW-0472">Membrane</keyword>
<feature type="transmembrane region" description="Helical" evidence="3">
    <location>
        <begin position="824"/>
        <end position="841"/>
    </location>
</feature>
<dbReference type="Proteomes" id="UP001366085">
    <property type="component" value="Unassembled WGS sequence"/>
</dbReference>